<dbReference type="RefSeq" id="XP_033685843.1">
    <property type="nucleotide sequence ID" value="XM_033832002.1"/>
</dbReference>
<dbReference type="Proteomes" id="UP000800094">
    <property type="component" value="Unassembled WGS sequence"/>
</dbReference>
<dbReference type="AlphaFoldDB" id="A0A6A6IKV2"/>
<sequence length="160" mass="18551">MSQALCTICSRRAAVRAPSTTPAAILPTHFYGPKPGNHPLPMPHHFFLGPDPKRSATSSCQQVQPQHHQSAIPTRRPEPVPLIPSAYMSERSAIAREIARLQGLLSEPAEARWERVAREYEERRKQETQRLERLEKEKEMWEAIWRERYEWGQETDYPVD</sequence>
<evidence type="ECO:0000313" key="3">
    <source>
        <dbReference type="EMBL" id="KAF2250839.1"/>
    </source>
</evidence>
<accession>A0A6A6IKV2</accession>
<dbReference type="EMBL" id="ML987193">
    <property type="protein sequence ID" value="KAF2250839.1"/>
    <property type="molecule type" value="Genomic_DNA"/>
</dbReference>
<feature type="coiled-coil region" evidence="1">
    <location>
        <begin position="110"/>
        <end position="144"/>
    </location>
</feature>
<protein>
    <submittedName>
        <fullName evidence="3">Uncharacterized protein</fullName>
    </submittedName>
</protein>
<evidence type="ECO:0000313" key="4">
    <source>
        <dbReference type="Proteomes" id="UP000800094"/>
    </source>
</evidence>
<feature type="region of interest" description="Disordered" evidence="2">
    <location>
        <begin position="53"/>
        <end position="82"/>
    </location>
</feature>
<dbReference type="GeneID" id="54585332"/>
<feature type="compositionally biased region" description="Polar residues" evidence="2">
    <location>
        <begin position="55"/>
        <end position="72"/>
    </location>
</feature>
<reference evidence="3" key="1">
    <citation type="journal article" date="2020" name="Stud. Mycol.">
        <title>101 Dothideomycetes genomes: a test case for predicting lifestyles and emergence of pathogens.</title>
        <authorList>
            <person name="Haridas S."/>
            <person name="Albert R."/>
            <person name="Binder M."/>
            <person name="Bloem J."/>
            <person name="Labutti K."/>
            <person name="Salamov A."/>
            <person name="Andreopoulos B."/>
            <person name="Baker S."/>
            <person name="Barry K."/>
            <person name="Bills G."/>
            <person name="Bluhm B."/>
            <person name="Cannon C."/>
            <person name="Castanera R."/>
            <person name="Culley D."/>
            <person name="Daum C."/>
            <person name="Ezra D."/>
            <person name="Gonzalez J."/>
            <person name="Henrissat B."/>
            <person name="Kuo A."/>
            <person name="Liang C."/>
            <person name="Lipzen A."/>
            <person name="Lutzoni F."/>
            <person name="Magnuson J."/>
            <person name="Mondo S."/>
            <person name="Nolan M."/>
            <person name="Ohm R."/>
            <person name="Pangilinan J."/>
            <person name="Park H.-J."/>
            <person name="Ramirez L."/>
            <person name="Alfaro M."/>
            <person name="Sun H."/>
            <person name="Tritt A."/>
            <person name="Yoshinaga Y."/>
            <person name="Zwiers L.-H."/>
            <person name="Turgeon B."/>
            <person name="Goodwin S."/>
            <person name="Spatafora J."/>
            <person name="Crous P."/>
            <person name="Grigoriev I."/>
        </authorList>
    </citation>
    <scope>NUCLEOTIDE SEQUENCE</scope>
    <source>
        <strain evidence="3">CBS 122368</strain>
    </source>
</reference>
<evidence type="ECO:0000256" key="2">
    <source>
        <dbReference type="SAM" id="MobiDB-lite"/>
    </source>
</evidence>
<gene>
    <name evidence="3" type="ORF">BU26DRAFT_549506</name>
</gene>
<evidence type="ECO:0000256" key="1">
    <source>
        <dbReference type="SAM" id="Coils"/>
    </source>
</evidence>
<organism evidence="3 4">
    <name type="scientific">Trematosphaeria pertusa</name>
    <dbReference type="NCBI Taxonomy" id="390896"/>
    <lineage>
        <taxon>Eukaryota</taxon>
        <taxon>Fungi</taxon>
        <taxon>Dikarya</taxon>
        <taxon>Ascomycota</taxon>
        <taxon>Pezizomycotina</taxon>
        <taxon>Dothideomycetes</taxon>
        <taxon>Pleosporomycetidae</taxon>
        <taxon>Pleosporales</taxon>
        <taxon>Massarineae</taxon>
        <taxon>Trematosphaeriaceae</taxon>
        <taxon>Trematosphaeria</taxon>
    </lineage>
</organism>
<proteinExistence type="predicted"/>
<name>A0A6A6IKV2_9PLEO</name>
<keyword evidence="1" id="KW-0175">Coiled coil</keyword>
<keyword evidence="4" id="KW-1185">Reference proteome</keyword>